<evidence type="ECO:0000256" key="1">
    <source>
        <dbReference type="SAM" id="SignalP"/>
    </source>
</evidence>
<dbReference type="Proteomes" id="UP000095280">
    <property type="component" value="Unplaced"/>
</dbReference>
<sequence length="114" mass="11823">RVWGSTLGRGGLLLLIARSGLLTAAALHHFCKEPARRQLLDRLVRIGSSIKVVLPGPQGQLLPCRIAHLVASNGGASGGGKSATGAAAAAALRLRTRAESTELLMECRNPPTPV</sequence>
<protein>
    <submittedName>
        <fullName evidence="3">KH_dom_type_1 domain-containing protein</fullName>
    </submittedName>
</protein>
<keyword evidence="1" id="KW-0732">Signal</keyword>
<organism evidence="2 3">
    <name type="scientific">Macrostomum lignano</name>
    <dbReference type="NCBI Taxonomy" id="282301"/>
    <lineage>
        <taxon>Eukaryota</taxon>
        <taxon>Metazoa</taxon>
        <taxon>Spiralia</taxon>
        <taxon>Lophotrochozoa</taxon>
        <taxon>Platyhelminthes</taxon>
        <taxon>Rhabditophora</taxon>
        <taxon>Macrostomorpha</taxon>
        <taxon>Macrostomida</taxon>
        <taxon>Macrostomidae</taxon>
        <taxon>Macrostomum</taxon>
    </lineage>
</organism>
<evidence type="ECO:0000313" key="2">
    <source>
        <dbReference type="Proteomes" id="UP000095280"/>
    </source>
</evidence>
<keyword evidence="2" id="KW-1185">Reference proteome</keyword>
<dbReference type="AlphaFoldDB" id="A0A1I8F788"/>
<proteinExistence type="predicted"/>
<feature type="signal peptide" evidence="1">
    <location>
        <begin position="1"/>
        <end position="26"/>
    </location>
</feature>
<name>A0A1I8F788_9PLAT</name>
<evidence type="ECO:0000313" key="3">
    <source>
        <dbReference type="WBParaSite" id="maker-unitig_22606-snap-gene-0.3-mRNA-1"/>
    </source>
</evidence>
<reference evidence="3" key="1">
    <citation type="submission" date="2016-11" db="UniProtKB">
        <authorList>
            <consortium name="WormBaseParasite"/>
        </authorList>
    </citation>
    <scope>IDENTIFICATION</scope>
</reference>
<feature type="chain" id="PRO_5009318564" evidence="1">
    <location>
        <begin position="27"/>
        <end position="114"/>
    </location>
</feature>
<accession>A0A1I8F788</accession>
<dbReference type="WBParaSite" id="maker-unitig_22606-snap-gene-0.3-mRNA-1">
    <property type="protein sequence ID" value="maker-unitig_22606-snap-gene-0.3-mRNA-1"/>
    <property type="gene ID" value="maker-unitig_22606-snap-gene-0.3"/>
</dbReference>